<dbReference type="eggNOG" id="COG3419">
    <property type="taxonomic scope" value="Bacteria"/>
</dbReference>
<dbReference type="Proteomes" id="UP000022611">
    <property type="component" value="Unassembled WGS sequence"/>
</dbReference>
<evidence type="ECO:0000313" key="4">
    <source>
        <dbReference type="EMBL" id="EXF95287.1"/>
    </source>
</evidence>
<name>A0A010TDH3_PSEFL</name>
<dbReference type="GO" id="GO:0046872">
    <property type="term" value="F:metal ion binding"/>
    <property type="evidence" value="ECO:0007669"/>
    <property type="project" value="UniProtKB-KW"/>
</dbReference>
<dbReference type="InterPro" id="IPR036465">
    <property type="entry name" value="vWFA_dom_sf"/>
</dbReference>
<dbReference type="InterPro" id="IPR008707">
    <property type="entry name" value="B-propeller_PilY1"/>
</dbReference>
<dbReference type="PATRIC" id="fig|1042209.11.peg.1984"/>
<evidence type="ECO:0000313" key="5">
    <source>
        <dbReference type="Proteomes" id="UP000022611"/>
    </source>
</evidence>
<evidence type="ECO:0000256" key="2">
    <source>
        <dbReference type="ARBA" id="ARBA00022837"/>
    </source>
</evidence>
<organism evidence="4 5">
    <name type="scientific">Pseudomonas fluorescens HK44</name>
    <dbReference type="NCBI Taxonomy" id="1042209"/>
    <lineage>
        <taxon>Bacteria</taxon>
        <taxon>Pseudomonadati</taxon>
        <taxon>Pseudomonadota</taxon>
        <taxon>Gammaproteobacteria</taxon>
        <taxon>Pseudomonadales</taxon>
        <taxon>Pseudomonadaceae</taxon>
        <taxon>Pseudomonas</taxon>
    </lineage>
</organism>
<accession>A0A010TDH3</accession>
<evidence type="ECO:0000256" key="1">
    <source>
        <dbReference type="ARBA" id="ARBA00022723"/>
    </source>
</evidence>
<keyword evidence="1" id="KW-0479">Metal-binding</keyword>
<dbReference type="Pfam" id="PF05567">
    <property type="entry name" value="T4P_PilY1"/>
    <property type="match status" value="1"/>
</dbReference>
<dbReference type="OrthoDB" id="7156875at2"/>
<dbReference type="RefSeq" id="WP_024264808.1">
    <property type="nucleotide sequence ID" value="NZ_AFOY02000008.1"/>
</dbReference>
<dbReference type="AlphaFoldDB" id="A0A010TDH3"/>
<dbReference type="Gene3D" id="3.40.50.410">
    <property type="entry name" value="von Willebrand factor, type A domain"/>
    <property type="match status" value="1"/>
</dbReference>
<dbReference type="HOGENOM" id="CLU_001890_3_0_6"/>
<feature type="domain" description="PilY1 beta-propeller" evidence="3">
    <location>
        <begin position="562"/>
        <end position="891"/>
    </location>
</feature>
<sequence>MRNTEARRRERRHWLMGVACGGLLGLYLAAPAYAFTPSDSPLLGASAVAPNVMLLLDDSGSMNSIIYASGFDPTVSRTPAQQCNALSGLCFSGSAIVGDPILLSSLPQSGCPSGYYAFYKNSLTPLCLKLPDPVGSGNTRYSDNYISYLVGLANGSNRDFTDGSIPNDYRINVARNVATALITSNRGLRFGLATFNSPNTHGNSDGNHGNGNGSGIGNNNAGNGGYIVNDISDLTVVSGSVTQAQADANYNALISAINGLSAISNTPLAETYYEITRYFRGMTPYYNSGPATYTSPIQYRCQKSYGVVISDGLPTYDRTFPSDDPLGGTRLPNWDGINNDGNDLNGDDEGDTLYLDDIAKFAFDIDMRSTGTDLAGKSWSSPDFPKQNLNTYTVGFTTANQMLADAARYGQGKYYQATDSASLNTALSAALSNISTKAGSGGSGVASSTTVTSGSSYFQTGYDPKDWRGTIKAFGFTSSGAVDTTSVLWTTDTVIVPGATAPTYQSWNTTTNAVVTLAYGNLSSTQQTSLSQNLPTGISGSDLVEWSKGTNKAGLKTRTVLLGDIINSPLTLASPTDKTASDLAGSTSYSTFLTSKAANMNTSLVVNANDGLVNVINAGNGARRYGYMPSSVLSSLHFIADTAYINGSSHKFLNDGQVGVFDAQLNNAWKTLALGGVGAGGKTFYAVQLFDGTAGNVTNALWEISAPTTANTANVFNDLGYAYARPEVARLADGRWAAFISNGYGSNSGVAALYVVDIRDGSLIRKIVIDGTETTNGLSSVKLKVDSQSIVQAAYGGDLKGRLWKFDLSSSNPASWGVAFSGKPLFTAPGGATQPITAQPLLADHPINGKEVFFGTGKFNETADKLSKDLQAFYGVWDADGGSGQITVSSLQAQAVTGVFTGTAGGQFITTSQNPVTYPAQNGWYLPLVYNNSLTGERVINQAALVLGRIVFTTAGIDTTDPCSSFGNGKLVELDAFSGKMLNYAVLDTNGDGLVDTNDTISSGVIFTGGIATLNAIVNSAARKIVSDSSGGITTLVEKSGGGSRRVMWRQIQ</sequence>
<dbReference type="EMBL" id="AFOY02000008">
    <property type="protein sequence ID" value="EXF95287.1"/>
    <property type="molecule type" value="Genomic_DNA"/>
</dbReference>
<gene>
    <name evidence="4" type="ORF">HK44_027070</name>
</gene>
<comment type="caution">
    <text evidence="4">The sequence shown here is derived from an EMBL/GenBank/DDBJ whole genome shotgun (WGS) entry which is preliminary data.</text>
</comment>
<protein>
    <submittedName>
        <fullName evidence="4">Type IV pilus-associated protein</fullName>
    </submittedName>
</protein>
<keyword evidence="2" id="KW-0106">Calcium</keyword>
<evidence type="ECO:0000259" key="3">
    <source>
        <dbReference type="Pfam" id="PF05567"/>
    </source>
</evidence>
<proteinExistence type="predicted"/>
<reference evidence="4 5" key="1">
    <citation type="journal article" date="2011" name="J. Bacteriol.">
        <title>Draft genome sequence of the polycyclic aromatic hydrocarbon-degrading, genetically engineered bioluminescent bioreporter Pseudomonas fluorescens HK44.</title>
        <authorList>
            <person name="Chauhan A."/>
            <person name="Layton A.C."/>
            <person name="Williams D.E."/>
            <person name="Smartt A.E."/>
            <person name="Ripp S."/>
            <person name="Karpinets T.V."/>
            <person name="Brown S.D."/>
            <person name="Sayler G.S."/>
        </authorList>
    </citation>
    <scope>NUCLEOTIDE SEQUENCE [LARGE SCALE GENOMIC DNA]</scope>
    <source>
        <strain evidence="4 5">HK44</strain>
    </source>
</reference>